<dbReference type="FunFam" id="2.10.25.10:FF:000010">
    <property type="entry name" value="Pro-epidermal growth factor"/>
    <property type="match status" value="1"/>
</dbReference>
<reference evidence="12 13" key="1">
    <citation type="journal article" date="2019" name="Genome Biol. Evol.">
        <title>Whole-Genome Sequencing of the Giant Devil Catfish, Bagarius yarrelli.</title>
        <authorList>
            <person name="Jiang W."/>
            <person name="Lv Y."/>
            <person name="Cheng L."/>
            <person name="Yang K."/>
            <person name="Chao B."/>
            <person name="Wang X."/>
            <person name="Li Y."/>
            <person name="Pan X."/>
            <person name="You X."/>
            <person name="Zhang Y."/>
            <person name="Yang J."/>
            <person name="Li J."/>
            <person name="Zhang X."/>
            <person name="Liu S."/>
            <person name="Sun C."/>
            <person name="Yang J."/>
            <person name="Shi Q."/>
        </authorList>
    </citation>
    <scope>NUCLEOTIDE SEQUENCE [LARGE SCALE GENOMIC DNA]</scope>
    <source>
        <strain evidence="12">JWS20170419001</strain>
        <tissue evidence="12">Muscle</tissue>
    </source>
</reference>
<dbReference type="PROSITE" id="PS00010">
    <property type="entry name" value="ASX_HYDROXYL"/>
    <property type="match status" value="9"/>
</dbReference>
<dbReference type="PROSITE" id="PS51364">
    <property type="entry name" value="TB"/>
    <property type="match status" value="2"/>
</dbReference>
<dbReference type="PROSITE" id="PS01187">
    <property type="entry name" value="EGF_CA"/>
    <property type="match status" value="4"/>
</dbReference>
<keyword evidence="2" id="KW-0964">Secreted</keyword>
<dbReference type="InterPro" id="IPR000152">
    <property type="entry name" value="EGF-type_Asp/Asn_hydroxyl_site"/>
</dbReference>
<comment type="caution">
    <text evidence="12">The sequence shown here is derived from an EMBL/GenBank/DDBJ whole genome shotgun (WGS) entry which is preliminary data.</text>
</comment>
<feature type="domain" description="TB" evidence="11">
    <location>
        <begin position="515"/>
        <end position="568"/>
    </location>
</feature>
<keyword evidence="6" id="KW-0677">Repeat</keyword>
<dbReference type="SUPFAM" id="SSF57581">
    <property type="entry name" value="TB module/8-cys domain"/>
    <property type="match status" value="2"/>
</dbReference>
<dbReference type="InterPro" id="IPR017878">
    <property type="entry name" value="TB_dom"/>
</dbReference>
<protein>
    <submittedName>
        <fullName evidence="12">Fibrillin-2</fullName>
    </submittedName>
</protein>
<dbReference type="SMART" id="SM00179">
    <property type="entry name" value="EGF_CA"/>
    <property type="match status" value="11"/>
</dbReference>
<feature type="disulfide bond" evidence="9">
    <location>
        <begin position="144"/>
        <end position="154"/>
    </location>
</feature>
<evidence type="ECO:0000256" key="2">
    <source>
        <dbReference type="ARBA" id="ARBA00022525"/>
    </source>
</evidence>
<dbReference type="Pfam" id="PF07645">
    <property type="entry name" value="EGF_CA"/>
    <property type="match status" value="5"/>
</dbReference>
<dbReference type="InterPro" id="IPR052080">
    <property type="entry name" value="vWF_C/EGF_Fibrillin"/>
</dbReference>
<feature type="domain" description="EGF-like" evidence="10">
    <location>
        <begin position="304"/>
        <end position="343"/>
    </location>
</feature>
<dbReference type="SUPFAM" id="SSF57184">
    <property type="entry name" value="Growth factor receptor domain"/>
    <property type="match status" value="3"/>
</dbReference>
<dbReference type="Proteomes" id="UP000319801">
    <property type="component" value="Unassembled WGS sequence"/>
</dbReference>
<evidence type="ECO:0000259" key="11">
    <source>
        <dbReference type="PROSITE" id="PS51364"/>
    </source>
</evidence>
<dbReference type="PANTHER" id="PTHR47333">
    <property type="entry name" value="VON WILLEBRAND FACTOR C AND EGF DOMAIN-CONTAINING PROTEIN"/>
    <property type="match status" value="1"/>
</dbReference>
<dbReference type="PROSITE" id="PS01186">
    <property type="entry name" value="EGF_2"/>
    <property type="match status" value="8"/>
</dbReference>
<dbReference type="Gene3D" id="2.10.25.10">
    <property type="entry name" value="Laminin"/>
    <property type="match status" value="11"/>
</dbReference>
<dbReference type="PROSITE" id="PS50026">
    <property type="entry name" value="EGF_3"/>
    <property type="match status" value="9"/>
</dbReference>
<dbReference type="Pfam" id="PF12662">
    <property type="entry name" value="cEGF"/>
    <property type="match status" value="3"/>
</dbReference>
<dbReference type="InterPro" id="IPR013032">
    <property type="entry name" value="EGF-like_CS"/>
</dbReference>
<gene>
    <name evidence="12" type="ORF">Baya_16899</name>
</gene>
<dbReference type="InterPro" id="IPR001881">
    <property type="entry name" value="EGF-like_Ca-bd_dom"/>
</dbReference>
<keyword evidence="8" id="KW-0325">Glycoprotein</keyword>
<dbReference type="GO" id="GO:0048731">
    <property type="term" value="P:system development"/>
    <property type="evidence" value="ECO:0007669"/>
    <property type="project" value="UniProtKB-ARBA"/>
</dbReference>
<feature type="domain" description="EGF-like" evidence="10">
    <location>
        <begin position="53"/>
        <end position="94"/>
    </location>
</feature>
<name>A0A556VX44_BAGYA</name>
<feature type="domain" description="EGF-like" evidence="10">
    <location>
        <begin position="140"/>
        <end position="179"/>
    </location>
</feature>
<evidence type="ECO:0000259" key="10">
    <source>
        <dbReference type="PROSITE" id="PS50026"/>
    </source>
</evidence>
<feature type="domain" description="EGF-like" evidence="10">
    <location>
        <begin position="467"/>
        <end position="510"/>
    </location>
</feature>
<evidence type="ECO:0000313" key="13">
    <source>
        <dbReference type="Proteomes" id="UP000319801"/>
    </source>
</evidence>
<evidence type="ECO:0000256" key="9">
    <source>
        <dbReference type="PROSITE-ProRule" id="PRU00076"/>
    </source>
</evidence>
<dbReference type="SMART" id="SM00181">
    <property type="entry name" value="EGF"/>
    <property type="match status" value="11"/>
</dbReference>
<dbReference type="FunFam" id="2.10.25.10:FF:000014">
    <property type="entry name" value="Latent-transforming growth factor beta-binding protein 3"/>
    <property type="match status" value="1"/>
</dbReference>
<keyword evidence="13" id="KW-1185">Reference proteome</keyword>
<organism evidence="12 13">
    <name type="scientific">Bagarius yarrelli</name>
    <name type="common">Goonch</name>
    <name type="synonym">Bagrus yarrelli</name>
    <dbReference type="NCBI Taxonomy" id="175774"/>
    <lineage>
        <taxon>Eukaryota</taxon>
        <taxon>Metazoa</taxon>
        <taxon>Chordata</taxon>
        <taxon>Craniata</taxon>
        <taxon>Vertebrata</taxon>
        <taxon>Euteleostomi</taxon>
        <taxon>Actinopterygii</taxon>
        <taxon>Neopterygii</taxon>
        <taxon>Teleostei</taxon>
        <taxon>Ostariophysi</taxon>
        <taxon>Siluriformes</taxon>
        <taxon>Sisoridae</taxon>
        <taxon>Sisorinae</taxon>
        <taxon>Bagarius</taxon>
    </lineage>
</organism>
<dbReference type="FunFam" id="3.90.290.10:FF:000011">
    <property type="entry name" value="Fibrillin 2"/>
    <property type="match status" value="1"/>
</dbReference>
<dbReference type="FunFam" id="2.10.25.10:FF:000024">
    <property type="entry name" value="Putative latent-transforming growth factor beta-binding protein 2"/>
    <property type="match status" value="1"/>
</dbReference>
<feature type="domain" description="EGF-like" evidence="10">
    <location>
        <begin position="263"/>
        <end position="303"/>
    </location>
</feature>
<keyword evidence="7 9" id="KW-1015">Disulfide bond</keyword>
<dbReference type="Gene3D" id="3.90.290.10">
    <property type="entry name" value="TGF-beta binding (TB) domain"/>
    <property type="match status" value="2"/>
</dbReference>
<feature type="domain" description="EGF-like" evidence="10">
    <location>
        <begin position="222"/>
        <end position="262"/>
    </location>
</feature>
<dbReference type="InterPro" id="IPR009030">
    <property type="entry name" value="Growth_fac_rcpt_cys_sf"/>
</dbReference>
<dbReference type="Pfam" id="PF12661">
    <property type="entry name" value="hEGF"/>
    <property type="match status" value="3"/>
</dbReference>
<evidence type="ECO:0000256" key="1">
    <source>
        <dbReference type="ARBA" id="ARBA00004498"/>
    </source>
</evidence>
<feature type="domain" description="EGF-like" evidence="10">
    <location>
        <begin position="344"/>
        <end position="385"/>
    </location>
</feature>
<dbReference type="CDD" id="cd00054">
    <property type="entry name" value="EGF_CA"/>
    <property type="match status" value="8"/>
</dbReference>
<feature type="domain" description="EGF-like" evidence="10">
    <location>
        <begin position="386"/>
        <end position="425"/>
    </location>
</feature>
<sequence>MCQGQITGIVCTKTLCCATVGRAWGHPCEQCPPQPQPCRRGFIPNHRTGACQDVNECSTISGLCSGGECSNTIGSYVCRCPVGYDTALDGSRCFGFQNISNMCEVVRNLCLNGRCVPVPGSYRCECNMGFRIDDRGECIDEDECERNPCTHGQCINSPGSYYCQCPAGFQTTATRTECKDLDECVANGRICNNGRCVNTDGSFHCVCNAGFELSSDGKNCQDMDECKIRNICLNGMCINDDGSFKCICKAGFLLEGTGRYCIDINECADPTTCISGFCVNTPGSYICNCPPDFQLNPTGVGCVDINECDINPGTCSPGTCQNLDGSYRCICPPGYYLEDEKCVDIDDCVQTPDICIFGQCQNTAGSFKCICPEGFQLSSSGRRCVDIDECSVGNPCGNGTCTNVIGGFECSCDEGFEPGPMMTCEDVNECFQNPLLCAFRCMNTYGSYECKCPAGYVLREDQRMCKDQDECAEGLDDCKSKGMSCKNLIGTYMCICPEGYTRKPGGESCIDNRQGFCFTEVLQTLCQMGSSNRASVTKSECCCNGGRGWGSECEICPLPGTTQYKKLCPFGPGYTTDGQALQNHIIEFLPALSTLKNHLRYTINSGNDNSLFKLNQRDGVTFLHLNKNKRHHLLPGVYYLQLSGVPVYGKKELEVLEDQNDKDYLSGELGESLHIKLQIHFH</sequence>
<evidence type="ECO:0000256" key="3">
    <source>
        <dbReference type="ARBA" id="ARBA00022530"/>
    </source>
</evidence>
<feature type="domain" description="TB" evidence="11">
    <location>
        <begin position="1"/>
        <end position="34"/>
    </location>
</feature>
<dbReference type="SUPFAM" id="SSF57196">
    <property type="entry name" value="EGF/Laminin"/>
    <property type="match status" value="1"/>
</dbReference>
<accession>A0A556VX44</accession>
<evidence type="ECO:0000256" key="5">
    <source>
        <dbReference type="ARBA" id="ARBA00022729"/>
    </source>
</evidence>
<dbReference type="AlphaFoldDB" id="A0A556VX44"/>
<dbReference type="InterPro" id="IPR018097">
    <property type="entry name" value="EGF_Ca-bd_CS"/>
</dbReference>
<proteinExistence type="predicted"/>
<dbReference type="EMBL" id="VCAZ01000412">
    <property type="protein sequence ID" value="TUO83207.1"/>
    <property type="molecule type" value="Genomic_DNA"/>
</dbReference>
<evidence type="ECO:0000313" key="12">
    <source>
        <dbReference type="EMBL" id="TUO83207.1"/>
    </source>
</evidence>
<evidence type="ECO:0000256" key="6">
    <source>
        <dbReference type="ARBA" id="ARBA00022737"/>
    </source>
</evidence>
<comment type="subcellular location">
    <subcellularLocation>
        <location evidence="1">Secreted</location>
        <location evidence="1">Extracellular space</location>
        <location evidence="1">Extracellular matrix</location>
    </subcellularLocation>
</comment>
<evidence type="ECO:0000256" key="4">
    <source>
        <dbReference type="ARBA" id="ARBA00022536"/>
    </source>
</evidence>
<dbReference type="InterPro" id="IPR049883">
    <property type="entry name" value="NOTCH1_EGF-like"/>
</dbReference>
<dbReference type="FunFam" id="2.10.25.10:FF:000096">
    <property type="entry name" value="Putative fibrillin 2"/>
    <property type="match status" value="1"/>
</dbReference>
<comment type="caution">
    <text evidence="9">Lacks conserved residue(s) required for the propagation of feature annotation.</text>
</comment>
<dbReference type="Pfam" id="PF00683">
    <property type="entry name" value="TB"/>
    <property type="match status" value="2"/>
</dbReference>
<keyword evidence="3" id="KW-0272">Extracellular matrix</keyword>
<dbReference type="PANTHER" id="PTHR47333:SF5">
    <property type="entry name" value="FIBRILLIN-3"/>
    <property type="match status" value="1"/>
</dbReference>
<dbReference type="FunFam" id="2.10.25.10:FF:000003">
    <property type="entry name" value="fibrillin-1 isoform X1"/>
    <property type="match status" value="4"/>
</dbReference>
<evidence type="ECO:0000256" key="8">
    <source>
        <dbReference type="ARBA" id="ARBA00023180"/>
    </source>
</evidence>
<feature type="domain" description="EGF-like" evidence="10">
    <location>
        <begin position="180"/>
        <end position="221"/>
    </location>
</feature>
<keyword evidence="4 9" id="KW-0245">EGF-like domain</keyword>
<dbReference type="InterPro" id="IPR036773">
    <property type="entry name" value="TB_dom_sf"/>
</dbReference>
<dbReference type="InterPro" id="IPR000742">
    <property type="entry name" value="EGF"/>
</dbReference>
<dbReference type="InterPro" id="IPR026823">
    <property type="entry name" value="cEGF"/>
</dbReference>
<evidence type="ECO:0000256" key="7">
    <source>
        <dbReference type="ARBA" id="ARBA00023157"/>
    </source>
</evidence>
<keyword evidence="5" id="KW-0732">Signal</keyword>
<dbReference type="GO" id="GO:0005509">
    <property type="term" value="F:calcium ion binding"/>
    <property type="evidence" value="ECO:0007669"/>
    <property type="project" value="InterPro"/>
</dbReference>
<dbReference type="OrthoDB" id="4405280at2759"/>